<feature type="coiled-coil region" evidence="1">
    <location>
        <begin position="58"/>
        <end position="89"/>
    </location>
</feature>
<protein>
    <recommendedName>
        <fullName evidence="4">DUF3471 domain-containing protein</fullName>
    </recommendedName>
</protein>
<organism evidence="2 3">
    <name type="scientific">Luteolibacter soli</name>
    <dbReference type="NCBI Taxonomy" id="3135280"/>
    <lineage>
        <taxon>Bacteria</taxon>
        <taxon>Pseudomonadati</taxon>
        <taxon>Verrucomicrobiota</taxon>
        <taxon>Verrucomicrobiia</taxon>
        <taxon>Verrucomicrobiales</taxon>
        <taxon>Verrucomicrobiaceae</taxon>
        <taxon>Luteolibacter</taxon>
    </lineage>
</organism>
<reference evidence="2 3" key="1">
    <citation type="submission" date="2024-04" db="EMBL/GenBank/DDBJ databases">
        <title>Luteolibacter sp. isolated from soil.</title>
        <authorList>
            <person name="An J."/>
        </authorList>
    </citation>
    <scope>NUCLEOTIDE SEQUENCE [LARGE SCALE GENOMIC DNA]</scope>
    <source>
        <strain evidence="2 3">Y139</strain>
    </source>
</reference>
<proteinExistence type="predicted"/>
<dbReference type="InterPro" id="IPR036385">
    <property type="entry name" value="RuBisCO_ssu_sf"/>
</dbReference>
<dbReference type="RefSeq" id="WP_341405702.1">
    <property type="nucleotide sequence ID" value="NZ_JBBUKT010000005.1"/>
</dbReference>
<dbReference type="SUPFAM" id="SSF55239">
    <property type="entry name" value="RuBisCO, small subunit"/>
    <property type="match status" value="1"/>
</dbReference>
<evidence type="ECO:0000313" key="2">
    <source>
        <dbReference type="EMBL" id="MEK7951943.1"/>
    </source>
</evidence>
<evidence type="ECO:0008006" key="4">
    <source>
        <dbReference type="Google" id="ProtNLM"/>
    </source>
</evidence>
<name>A0ABU9AW12_9BACT</name>
<keyword evidence="1" id="KW-0175">Coiled coil</keyword>
<comment type="caution">
    <text evidence="2">The sequence shown here is derived from an EMBL/GenBank/DDBJ whole genome shotgun (WGS) entry which is preliminary data.</text>
</comment>
<evidence type="ECO:0000256" key="1">
    <source>
        <dbReference type="SAM" id="Coils"/>
    </source>
</evidence>
<gene>
    <name evidence="2" type="ORF">WKV53_15615</name>
</gene>
<dbReference type="EMBL" id="JBBUKT010000005">
    <property type="protein sequence ID" value="MEK7951943.1"/>
    <property type="molecule type" value="Genomic_DNA"/>
</dbReference>
<keyword evidence="3" id="KW-1185">Reference proteome</keyword>
<accession>A0ABU9AW12</accession>
<evidence type="ECO:0000313" key="3">
    <source>
        <dbReference type="Proteomes" id="UP001371305"/>
    </source>
</evidence>
<dbReference type="Proteomes" id="UP001371305">
    <property type="component" value="Unassembled WGS sequence"/>
</dbReference>
<sequence>MLFSIFLGVGAIAQELPDEVRLVTEAHEKEVRRLKLAYLQDLDALAERYRKADEPEKAKAVAELIARTEKELQEKEKEKEKALPRKESEVDLKLLVGTWRRNTDGKVWKIESEKGGVFNGKDSFTMAYDAEKRQVVVTAAKGWVNTLEFTDDENVMSGSWEKDGRKTFELTREKASGGNAERPILEGF</sequence>